<keyword evidence="1" id="KW-0245">EGF-like domain</keyword>
<dbReference type="FunFam" id="2.10.25.10:FF:000404">
    <property type="entry name" value="Weary, isoform B"/>
    <property type="match status" value="1"/>
</dbReference>
<accession>A0A8X6JG49</accession>
<evidence type="ECO:0000313" key="3">
    <source>
        <dbReference type="EMBL" id="GFS67724.1"/>
    </source>
</evidence>
<reference evidence="3" key="1">
    <citation type="submission" date="2020-08" db="EMBL/GenBank/DDBJ databases">
        <title>Multicomponent nature underlies the extraordinary mechanical properties of spider dragline silk.</title>
        <authorList>
            <person name="Kono N."/>
            <person name="Nakamura H."/>
            <person name="Mori M."/>
            <person name="Yoshida Y."/>
            <person name="Ohtoshi R."/>
            <person name="Malay A.D."/>
            <person name="Moran D.A.P."/>
            <person name="Tomita M."/>
            <person name="Numata K."/>
            <person name="Arakawa K."/>
        </authorList>
    </citation>
    <scope>NUCLEOTIDE SEQUENCE</scope>
</reference>
<comment type="caution">
    <text evidence="1">Lacks conserved residue(s) required for the propagation of feature annotation.</text>
</comment>
<dbReference type="OrthoDB" id="283575at2759"/>
<proteinExistence type="predicted"/>
<name>A0A8X6JG49_NEPPI</name>
<dbReference type="Gene3D" id="2.10.25.10">
    <property type="entry name" value="Laminin"/>
    <property type="match status" value="1"/>
</dbReference>
<dbReference type="PROSITE" id="PS00022">
    <property type="entry name" value="EGF_1"/>
    <property type="match status" value="1"/>
</dbReference>
<keyword evidence="1" id="KW-1015">Disulfide bond</keyword>
<sequence length="84" mass="9472">DPCKSDPCKNGGTCFETDEVINEGRSYKCLCTKGYDGPTCEESSLVEVFIVPVDEGMEALVVKRYTLITKRMFDCFIFIIRGKM</sequence>
<evidence type="ECO:0000313" key="5">
    <source>
        <dbReference type="Proteomes" id="UP000887013"/>
    </source>
</evidence>
<evidence type="ECO:0000313" key="4">
    <source>
        <dbReference type="EMBL" id="GFS98069.1"/>
    </source>
</evidence>
<feature type="disulfide bond" evidence="1">
    <location>
        <begin position="31"/>
        <end position="40"/>
    </location>
</feature>
<feature type="domain" description="EGF-like" evidence="2">
    <location>
        <begin position="1"/>
        <end position="41"/>
    </location>
</feature>
<dbReference type="Pfam" id="PF00008">
    <property type="entry name" value="EGF"/>
    <property type="match status" value="1"/>
</dbReference>
<dbReference type="PROSITE" id="PS01186">
    <property type="entry name" value="EGF_2"/>
    <property type="match status" value="1"/>
</dbReference>
<evidence type="ECO:0000259" key="2">
    <source>
        <dbReference type="PROSITE" id="PS50026"/>
    </source>
</evidence>
<dbReference type="InterPro" id="IPR000742">
    <property type="entry name" value="EGF"/>
</dbReference>
<keyword evidence="5" id="KW-1185">Reference proteome</keyword>
<organism evidence="3 5">
    <name type="scientific">Nephila pilipes</name>
    <name type="common">Giant wood spider</name>
    <name type="synonym">Nephila maculata</name>
    <dbReference type="NCBI Taxonomy" id="299642"/>
    <lineage>
        <taxon>Eukaryota</taxon>
        <taxon>Metazoa</taxon>
        <taxon>Ecdysozoa</taxon>
        <taxon>Arthropoda</taxon>
        <taxon>Chelicerata</taxon>
        <taxon>Arachnida</taxon>
        <taxon>Araneae</taxon>
        <taxon>Araneomorphae</taxon>
        <taxon>Entelegynae</taxon>
        <taxon>Araneoidea</taxon>
        <taxon>Nephilidae</taxon>
        <taxon>Nephila</taxon>
    </lineage>
</organism>
<dbReference type="SUPFAM" id="SSF57196">
    <property type="entry name" value="EGF/Laminin"/>
    <property type="match status" value="1"/>
</dbReference>
<dbReference type="CDD" id="cd00054">
    <property type="entry name" value="EGF_CA"/>
    <property type="match status" value="1"/>
</dbReference>
<dbReference type="PROSITE" id="PS50026">
    <property type="entry name" value="EGF_3"/>
    <property type="match status" value="1"/>
</dbReference>
<dbReference type="EMBL" id="BMAW01094861">
    <property type="protein sequence ID" value="GFS67724.1"/>
    <property type="molecule type" value="Genomic_DNA"/>
</dbReference>
<dbReference type="AlphaFoldDB" id="A0A8X6JG49"/>
<evidence type="ECO:0000256" key="1">
    <source>
        <dbReference type="PROSITE-ProRule" id="PRU00076"/>
    </source>
</evidence>
<gene>
    <name evidence="3" type="ORF">NPIL_149961</name>
    <name evidence="4" type="ORF">NPIL_33381</name>
</gene>
<feature type="non-terminal residue" evidence="3">
    <location>
        <position position="1"/>
    </location>
</feature>
<dbReference type="Proteomes" id="UP000887013">
    <property type="component" value="Unassembled WGS sequence"/>
</dbReference>
<dbReference type="EMBL" id="BMAW01054808">
    <property type="protein sequence ID" value="GFS98069.1"/>
    <property type="molecule type" value="Genomic_DNA"/>
</dbReference>
<comment type="caution">
    <text evidence="3">The sequence shown here is derived from an EMBL/GenBank/DDBJ whole genome shotgun (WGS) entry which is preliminary data.</text>
</comment>
<dbReference type="SMART" id="SM00181">
    <property type="entry name" value="EGF"/>
    <property type="match status" value="1"/>
</dbReference>
<protein>
    <recommendedName>
        <fullName evidence="2">EGF-like domain-containing protein</fullName>
    </recommendedName>
</protein>